<dbReference type="Pfam" id="PF04239">
    <property type="entry name" value="DUF421"/>
    <property type="match status" value="1"/>
</dbReference>
<keyword evidence="5 7" id="KW-1133">Transmembrane helix</keyword>
<dbReference type="AlphaFoldDB" id="A0A132THZ4"/>
<accession>A0A132THZ4</accession>
<name>A0A132THZ4_9BACL</name>
<feature type="transmembrane region" description="Helical" evidence="7">
    <location>
        <begin position="33"/>
        <end position="53"/>
    </location>
</feature>
<organism evidence="9 10">
    <name type="scientific">Paenibacillus riograndensis</name>
    <dbReference type="NCBI Taxonomy" id="483937"/>
    <lineage>
        <taxon>Bacteria</taxon>
        <taxon>Bacillati</taxon>
        <taxon>Bacillota</taxon>
        <taxon>Bacilli</taxon>
        <taxon>Bacillales</taxon>
        <taxon>Paenibacillaceae</taxon>
        <taxon>Paenibacillus</taxon>
        <taxon>Paenibacillus sonchi group</taxon>
    </lineage>
</organism>
<dbReference type="RefSeq" id="WP_060863151.1">
    <property type="nucleotide sequence ID" value="NZ_LIRB01000147.1"/>
</dbReference>
<evidence type="ECO:0000313" key="10">
    <source>
        <dbReference type="Proteomes" id="UP000070475"/>
    </source>
</evidence>
<evidence type="ECO:0000313" key="9">
    <source>
        <dbReference type="EMBL" id="KWX70968.1"/>
    </source>
</evidence>
<dbReference type="Gene3D" id="3.30.240.20">
    <property type="entry name" value="bsu07140 like domains"/>
    <property type="match status" value="2"/>
</dbReference>
<evidence type="ECO:0000256" key="5">
    <source>
        <dbReference type="ARBA" id="ARBA00022989"/>
    </source>
</evidence>
<keyword evidence="3" id="KW-1003">Cell membrane</keyword>
<dbReference type="PATRIC" id="fig|483937.3.peg.3174"/>
<sequence length="286" mass="32412">MPEWVEVIWRTVFAVVVLFFLTKLLGKRQVSQLSFFEYITGITVGSIAAYVSLDTDKTWHLGVIALLVWISLSLGIEFLQMKSKKARDFIDFKSTVLIKDGKILEDNMKKERLTTDELLAELRKKDVFNVADVEFAIMETDGAINVLLTRENQPLTPKHLGVKVAPEQETQAVIMDGEIMDEPLDALGLTRGWLMGELEKLNLSPENVYLAQVDSYGELTVDLYTDSVEVPQTQEKPQLYALLKKCEADLELFSLSTNNEQAKKMYGQCSEQLQGLLKQLKPFVQN</sequence>
<dbReference type="InterPro" id="IPR012452">
    <property type="entry name" value="DUF1657"/>
</dbReference>
<evidence type="ECO:0000259" key="8">
    <source>
        <dbReference type="Pfam" id="PF04239"/>
    </source>
</evidence>
<dbReference type="Pfam" id="PF07870">
    <property type="entry name" value="DUF1657"/>
    <property type="match status" value="1"/>
</dbReference>
<evidence type="ECO:0000256" key="6">
    <source>
        <dbReference type="ARBA" id="ARBA00023136"/>
    </source>
</evidence>
<evidence type="ECO:0000256" key="3">
    <source>
        <dbReference type="ARBA" id="ARBA00022475"/>
    </source>
</evidence>
<dbReference type="InterPro" id="IPR007353">
    <property type="entry name" value="DUF421"/>
</dbReference>
<protein>
    <recommendedName>
        <fullName evidence="8">YetF C-terminal domain-containing protein</fullName>
    </recommendedName>
</protein>
<evidence type="ECO:0000256" key="4">
    <source>
        <dbReference type="ARBA" id="ARBA00022692"/>
    </source>
</evidence>
<keyword evidence="6 7" id="KW-0472">Membrane</keyword>
<comment type="caution">
    <text evidence="9">The sequence shown here is derived from an EMBL/GenBank/DDBJ whole genome shotgun (WGS) entry which is preliminary data.</text>
</comment>
<reference evidence="9 10" key="1">
    <citation type="submission" date="2015-08" db="EMBL/GenBank/DDBJ databases">
        <title>Genomes of Paenibacillus riograndensis.</title>
        <authorList>
            <person name="Sant'Anna F.H."/>
            <person name="Souza R."/>
            <person name="Ambrosini A."/>
            <person name="Bach E."/>
            <person name="Fernandes G."/>
            <person name="Balsanelli E."/>
            <person name="Baura V.A."/>
            <person name="Pedrosa F.O."/>
            <person name="Souza E.M."/>
            <person name="Passaglia L."/>
        </authorList>
    </citation>
    <scope>NUCLEOTIDE SEQUENCE [LARGE SCALE GENOMIC DNA]</scope>
    <source>
        <strain evidence="9 10">CAS34</strain>
    </source>
</reference>
<proteinExistence type="inferred from homology"/>
<dbReference type="OrthoDB" id="9778331at2"/>
<dbReference type="InterPro" id="IPR023090">
    <property type="entry name" value="UPF0702_alpha/beta_dom_sf"/>
</dbReference>
<dbReference type="Proteomes" id="UP000070475">
    <property type="component" value="Unassembled WGS sequence"/>
</dbReference>
<gene>
    <name evidence="9" type="ORF">AMQ84_28490</name>
</gene>
<evidence type="ECO:0000256" key="1">
    <source>
        <dbReference type="ARBA" id="ARBA00004651"/>
    </source>
</evidence>
<feature type="domain" description="YetF C-terminal" evidence="8">
    <location>
        <begin position="81"/>
        <end position="214"/>
    </location>
</feature>
<evidence type="ECO:0000256" key="2">
    <source>
        <dbReference type="ARBA" id="ARBA00006448"/>
    </source>
</evidence>
<keyword evidence="10" id="KW-1185">Reference proteome</keyword>
<dbReference type="EMBL" id="LIRB01000147">
    <property type="protein sequence ID" value="KWX70968.1"/>
    <property type="molecule type" value="Genomic_DNA"/>
</dbReference>
<comment type="subcellular location">
    <subcellularLocation>
        <location evidence="1">Cell membrane</location>
        <topology evidence="1">Multi-pass membrane protein</topology>
    </subcellularLocation>
</comment>
<dbReference type="PANTHER" id="PTHR34582:SF7">
    <property type="entry name" value="UPF0702 TRANSMEMBRANE PROTEIN YDFS"/>
    <property type="match status" value="1"/>
</dbReference>
<dbReference type="PANTHER" id="PTHR34582">
    <property type="entry name" value="UPF0702 TRANSMEMBRANE PROTEIN YCAP"/>
    <property type="match status" value="1"/>
</dbReference>
<evidence type="ECO:0000256" key="7">
    <source>
        <dbReference type="SAM" id="Phobius"/>
    </source>
</evidence>
<comment type="similarity">
    <text evidence="2">Belongs to the UPF0702 family.</text>
</comment>
<feature type="transmembrane region" description="Helical" evidence="7">
    <location>
        <begin position="59"/>
        <end position="79"/>
    </location>
</feature>
<keyword evidence="4 7" id="KW-0812">Transmembrane</keyword>
<dbReference type="GO" id="GO:0005886">
    <property type="term" value="C:plasma membrane"/>
    <property type="evidence" value="ECO:0007669"/>
    <property type="project" value="UniProtKB-SubCell"/>
</dbReference>
<feature type="transmembrane region" description="Helical" evidence="7">
    <location>
        <begin position="7"/>
        <end position="26"/>
    </location>
</feature>